<dbReference type="EMBL" id="OOIL02004569">
    <property type="protein sequence ID" value="VFQ92440.1"/>
    <property type="molecule type" value="Genomic_DNA"/>
</dbReference>
<dbReference type="AlphaFoldDB" id="A0A484MUE0"/>
<organism evidence="1 3">
    <name type="scientific">Cuscuta campestris</name>
    <dbReference type="NCBI Taxonomy" id="132261"/>
    <lineage>
        <taxon>Eukaryota</taxon>
        <taxon>Viridiplantae</taxon>
        <taxon>Streptophyta</taxon>
        <taxon>Embryophyta</taxon>
        <taxon>Tracheophyta</taxon>
        <taxon>Spermatophyta</taxon>
        <taxon>Magnoliopsida</taxon>
        <taxon>eudicotyledons</taxon>
        <taxon>Gunneridae</taxon>
        <taxon>Pentapetalae</taxon>
        <taxon>asterids</taxon>
        <taxon>lamiids</taxon>
        <taxon>Solanales</taxon>
        <taxon>Convolvulaceae</taxon>
        <taxon>Cuscuteae</taxon>
        <taxon>Cuscuta</taxon>
        <taxon>Cuscuta subgen. Grammica</taxon>
        <taxon>Cuscuta sect. Cleistogrammica</taxon>
    </lineage>
</organism>
<dbReference type="Proteomes" id="UP000595140">
    <property type="component" value="Unassembled WGS sequence"/>
</dbReference>
<name>A0A484MUE0_9ASTE</name>
<evidence type="ECO:0008006" key="4">
    <source>
        <dbReference type="Google" id="ProtNLM"/>
    </source>
</evidence>
<evidence type="ECO:0000313" key="3">
    <source>
        <dbReference type="Proteomes" id="UP000595140"/>
    </source>
</evidence>
<dbReference type="EMBL" id="OOIL02004569">
    <property type="protein sequence ID" value="VFQ92453.1"/>
    <property type="molecule type" value="Genomic_DNA"/>
</dbReference>
<evidence type="ECO:0000313" key="2">
    <source>
        <dbReference type="EMBL" id="VFQ92453.1"/>
    </source>
</evidence>
<accession>A0A484MUE0</accession>
<evidence type="ECO:0000313" key="1">
    <source>
        <dbReference type="EMBL" id="VFQ92440.1"/>
    </source>
</evidence>
<keyword evidence="3" id="KW-1185">Reference proteome</keyword>
<proteinExistence type="predicted"/>
<gene>
    <name evidence="1" type="ORF">CCAM_LOCUS34216</name>
    <name evidence="2" type="ORF">CCAM_LOCUS34229</name>
</gene>
<protein>
    <recommendedName>
        <fullName evidence="4">FBD domain-containing protein</fullName>
    </recommendedName>
</protein>
<dbReference type="SUPFAM" id="SSF52047">
    <property type="entry name" value="RNI-like"/>
    <property type="match status" value="1"/>
</dbReference>
<sequence>MDRVLILYEECPSCCTVAPNLKHLKLHCCEIQRVEIICAASLETFSYMGVKGVEYFLKSVPNLTGLCLGGCFALLSS</sequence>
<reference evidence="1 3" key="1">
    <citation type="submission" date="2018-04" db="EMBL/GenBank/DDBJ databases">
        <authorList>
            <person name="Vogel A."/>
        </authorList>
    </citation>
    <scope>NUCLEOTIDE SEQUENCE [LARGE SCALE GENOMIC DNA]</scope>
</reference>